<dbReference type="AlphaFoldDB" id="A0A812ILX6"/>
<evidence type="ECO:0000313" key="3">
    <source>
        <dbReference type="Proteomes" id="UP000601435"/>
    </source>
</evidence>
<keyword evidence="3" id="KW-1185">Reference proteome</keyword>
<accession>A0A812ILX6</accession>
<dbReference type="Gene3D" id="3.90.75.20">
    <property type="match status" value="1"/>
</dbReference>
<dbReference type="InterPro" id="IPR003615">
    <property type="entry name" value="HNH_nuc"/>
</dbReference>
<dbReference type="Pfam" id="PF13392">
    <property type="entry name" value="HNH_3"/>
    <property type="match status" value="1"/>
</dbReference>
<sequence>MVSTFGRVFSKSASHSYLSYGTCLAGGYYSVRRQGRGLLVHRLVAATFLGQPDSPNLQVNHKDKNRGNNRLENLEYVTPSENQLHALGTVRRVRRCRPILARGMGCEAWTEFASIAAASEHTGLSRRVVSAACHRLRSGKGSWEFKFAPQALDGEVWRVVVLEGARAQRRRCQ</sequence>
<dbReference type="EMBL" id="CAJNJA010000740">
    <property type="protein sequence ID" value="CAE7155061.1"/>
    <property type="molecule type" value="Genomic_DNA"/>
</dbReference>
<evidence type="ECO:0000259" key="1">
    <source>
        <dbReference type="SMART" id="SM00507"/>
    </source>
</evidence>
<protein>
    <recommendedName>
        <fullName evidence="1">HNH nuclease domain-containing protein</fullName>
    </recommendedName>
</protein>
<dbReference type="OrthoDB" id="447635at2759"/>
<reference evidence="2" key="1">
    <citation type="submission" date="2021-02" db="EMBL/GenBank/DDBJ databases">
        <authorList>
            <person name="Dougan E. K."/>
            <person name="Rhodes N."/>
            <person name="Thang M."/>
            <person name="Chan C."/>
        </authorList>
    </citation>
    <scope>NUCLEOTIDE SEQUENCE</scope>
</reference>
<proteinExistence type="predicted"/>
<comment type="caution">
    <text evidence="2">The sequence shown here is derived from an EMBL/GenBank/DDBJ whole genome shotgun (WGS) entry which is preliminary data.</text>
</comment>
<gene>
    <name evidence="2" type="ORF">SNEC2469_LOCUS253</name>
</gene>
<name>A0A812ILX6_9DINO</name>
<dbReference type="InterPro" id="IPR044925">
    <property type="entry name" value="His-Me_finger_sf"/>
</dbReference>
<dbReference type="SUPFAM" id="SSF54060">
    <property type="entry name" value="His-Me finger endonucleases"/>
    <property type="match status" value="1"/>
</dbReference>
<organism evidence="2 3">
    <name type="scientific">Symbiodinium necroappetens</name>
    <dbReference type="NCBI Taxonomy" id="1628268"/>
    <lineage>
        <taxon>Eukaryota</taxon>
        <taxon>Sar</taxon>
        <taxon>Alveolata</taxon>
        <taxon>Dinophyceae</taxon>
        <taxon>Suessiales</taxon>
        <taxon>Symbiodiniaceae</taxon>
        <taxon>Symbiodinium</taxon>
    </lineage>
</organism>
<dbReference type="Proteomes" id="UP000601435">
    <property type="component" value="Unassembled WGS sequence"/>
</dbReference>
<evidence type="ECO:0000313" key="2">
    <source>
        <dbReference type="EMBL" id="CAE7155061.1"/>
    </source>
</evidence>
<feature type="domain" description="HNH nuclease" evidence="1">
    <location>
        <begin position="34"/>
        <end position="83"/>
    </location>
</feature>
<dbReference type="SMART" id="SM00507">
    <property type="entry name" value="HNHc"/>
    <property type="match status" value="1"/>
</dbReference>